<evidence type="ECO:0000313" key="1">
    <source>
        <dbReference type="EMBL" id="AUX46797.1"/>
    </source>
</evidence>
<evidence type="ECO:0000313" key="2">
    <source>
        <dbReference type="Proteomes" id="UP000238348"/>
    </source>
</evidence>
<accession>A0A2L0F5J3</accession>
<name>A0A2L0F5J3_SORCE</name>
<dbReference type="SUPFAM" id="SSF69318">
    <property type="entry name" value="Integrin alpha N-terminal domain"/>
    <property type="match status" value="1"/>
</dbReference>
<proteinExistence type="predicted"/>
<dbReference type="AlphaFoldDB" id="A0A2L0F5J3"/>
<gene>
    <name evidence="1" type="ORF">SOCE26_083060</name>
</gene>
<organism evidence="1 2">
    <name type="scientific">Sorangium cellulosum</name>
    <name type="common">Polyangium cellulosum</name>
    <dbReference type="NCBI Taxonomy" id="56"/>
    <lineage>
        <taxon>Bacteria</taxon>
        <taxon>Pseudomonadati</taxon>
        <taxon>Myxococcota</taxon>
        <taxon>Polyangia</taxon>
        <taxon>Polyangiales</taxon>
        <taxon>Polyangiaceae</taxon>
        <taxon>Sorangium</taxon>
    </lineage>
</organism>
<dbReference type="RefSeq" id="WP_104984922.1">
    <property type="nucleotide sequence ID" value="NZ_CP012673.1"/>
</dbReference>
<sequence length="83" mass="9220">MDDHTSLSCTSDDWQDRRVGYPAVHHPYFVVPEDLEGDGRPDLVVVNRDSNSAKGLSNNGDGIFAIKMDPQRAIAPDRVRPQT</sequence>
<reference evidence="1 2" key="1">
    <citation type="submission" date="2015-09" db="EMBL/GenBank/DDBJ databases">
        <title>Sorangium comparison.</title>
        <authorList>
            <person name="Zaburannyi N."/>
            <person name="Bunk B."/>
            <person name="Overmann J."/>
            <person name="Mueller R."/>
        </authorList>
    </citation>
    <scope>NUCLEOTIDE SEQUENCE [LARGE SCALE GENOMIC DNA]</scope>
    <source>
        <strain evidence="1 2">So ce26</strain>
    </source>
</reference>
<dbReference type="Proteomes" id="UP000238348">
    <property type="component" value="Chromosome"/>
</dbReference>
<dbReference type="InterPro" id="IPR028994">
    <property type="entry name" value="Integrin_alpha_N"/>
</dbReference>
<dbReference type="OrthoDB" id="5487371at2"/>
<dbReference type="EMBL" id="CP012673">
    <property type="protein sequence ID" value="AUX46797.1"/>
    <property type="molecule type" value="Genomic_DNA"/>
</dbReference>
<protein>
    <submittedName>
        <fullName evidence="1">Uncharacterized protein</fullName>
    </submittedName>
</protein>